<dbReference type="InterPro" id="IPR036388">
    <property type="entry name" value="WH-like_DNA-bd_sf"/>
</dbReference>
<sequence length="151" mass="16629">MADTSATAERLALVLTQAGMQRMAARVMCALLYTDQETTTAGELCEQLGASAGAVSGALKSLVSLDLAERVPAPGDRRDHYRLRPDGWAVMSSSQNRLLDVMVQAAEEGIQAAGEESVAGLRLREMRDFYAYMQRELPALIDRWHEQRGMR</sequence>
<name>A0A345SYM1_9ACTN</name>
<dbReference type="PANTHER" id="PTHR38465">
    <property type="entry name" value="HTH-TYPE TRANSCRIPTIONAL REGULATOR MJ1563-RELATED"/>
    <property type="match status" value="1"/>
</dbReference>
<dbReference type="Gene3D" id="1.10.10.10">
    <property type="entry name" value="Winged helix-like DNA-binding domain superfamily/Winged helix DNA-binding domain"/>
    <property type="match status" value="1"/>
</dbReference>
<dbReference type="EMBL" id="CP031264">
    <property type="protein sequence ID" value="AXI78826.1"/>
    <property type="molecule type" value="Genomic_DNA"/>
</dbReference>
<dbReference type="InterPro" id="IPR036390">
    <property type="entry name" value="WH_DNA-bd_sf"/>
</dbReference>
<protein>
    <submittedName>
        <fullName evidence="5">MarR family transcriptional regulator</fullName>
    </submittedName>
</protein>
<dbReference type="Proteomes" id="UP000249340">
    <property type="component" value="Chromosome"/>
</dbReference>
<evidence type="ECO:0000256" key="1">
    <source>
        <dbReference type="ARBA" id="ARBA00023015"/>
    </source>
</evidence>
<dbReference type="RefSeq" id="WP_111491307.1">
    <property type="nucleotide sequence ID" value="NZ_CP031264.1"/>
</dbReference>
<dbReference type="InterPro" id="IPR000835">
    <property type="entry name" value="HTH_MarR-typ"/>
</dbReference>
<evidence type="ECO:0000313" key="6">
    <source>
        <dbReference type="Proteomes" id="UP000249340"/>
    </source>
</evidence>
<dbReference type="Gene3D" id="1.10.287.160">
    <property type="entry name" value="HR1 repeat"/>
    <property type="match status" value="1"/>
</dbReference>
<dbReference type="PANTHER" id="PTHR38465:SF2">
    <property type="entry name" value="HTH-TYPE TRANSCRIPTIONAL REGULATOR MMPR5"/>
    <property type="match status" value="1"/>
</dbReference>
<feature type="domain" description="HTH marR-type" evidence="4">
    <location>
        <begin position="19"/>
        <end position="78"/>
    </location>
</feature>
<dbReference type="SUPFAM" id="SSF46785">
    <property type="entry name" value="Winged helix' DNA-binding domain"/>
    <property type="match status" value="1"/>
</dbReference>
<dbReference type="InterPro" id="IPR052362">
    <property type="entry name" value="HTH-GbsR_regulator"/>
</dbReference>
<proteinExistence type="predicted"/>
<keyword evidence="1" id="KW-0805">Transcription regulation</keyword>
<dbReference type="GO" id="GO:0003677">
    <property type="term" value="F:DNA binding"/>
    <property type="evidence" value="ECO:0007669"/>
    <property type="project" value="UniProtKB-KW"/>
</dbReference>
<dbReference type="Pfam" id="PF12802">
    <property type="entry name" value="MarR_2"/>
    <property type="match status" value="1"/>
</dbReference>
<dbReference type="GO" id="GO:0003700">
    <property type="term" value="F:DNA-binding transcription factor activity"/>
    <property type="evidence" value="ECO:0007669"/>
    <property type="project" value="InterPro"/>
</dbReference>
<evidence type="ECO:0000256" key="2">
    <source>
        <dbReference type="ARBA" id="ARBA00023125"/>
    </source>
</evidence>
<keyword evidence="2" id="KW-0238">DNA-binding</keyword>
<evidence type="ECO:0000313" key="5">
    <source>
        <dbReference type="EMBL" id="AXI78826.1"/>
    </source>
</evidence>
<evidence type="ECO:0000256" key="3">
    <source>
        <dbReference type="ARBA" id="ARBA00023163"/>
    </source>
</evidence>
<dbReference type="AlphaFoldDB" id="A0A345SYM1"/>
<keyword evidence="3" id="KW-0804">Transcription</keyword>
<accession>A0A345SYM1</accession>
<dbReference type="OrthoDB" id="67158at2"/>
<evidence type="ECO:0000259" key="4">
    <source>
        <dbReference type="Pfam" id="PF12802"/>
    </source>
</evidence>
<dbReference type="KEGG" id="stri:C7M71_016810"/>
<reference evidence="6" key="1">
    <citation type="submission" date="2018-07" db="EMBL/GenBank/DDBJ databases">
        <title>Streptacidiphilus bronchialis DSM 106435 chromosome.</title>
        <authorList>
            <person name="Batra D."/>
            <person name="Gulvik C.A."/>
        </authorList>
    </citation>
    <scope>NUCLEOTIDE SEQUENCE [LARGE SCALE GENOMIC DNA]</scope>
    <source>
        <strain evidence="6">DSM 106435</strain>
    </source>
</reference>
<organism evidence="5 6">
    <name type="scientific">Peterkaempfera bronchialis</name>
    <dbReference type="NCBI Taxonomy" id="2126346"/>
    <lineage>
        <taxon>Bacteria</taxon>
        <taxon>Bacillati</taxon>
        <taxon>Actinomycetota</taxon>
        <taxon>Actinomycetes</taxon>
        <taxon>Kitasatosporales</taxon>
        <taxon>Streptomycetaceae</taxon>
        <taxon>Peterkaempfera</taxon>
    </lineage>
</organism>
<keyword evidence="6" id="KW-1185">Reference proteome</keyword>
<gene>
    <name evidence="5" type="ORF">C7M71_016810</name>
</gene>